<evidence type="ECO:0000259" key="1">
    <source>
        <dbReference type="Pfam" id="PF07484"/>
    </source>
</evidence>
<evidence type="ECO:0000313" key="3">
    <source>
        <dbReference type="Proteomes" id="UP000178776"/>
    </source>
</evidence>
<name>A0A1D9LMZ6_9NEIS</name>
<dbReference type="KEGG" id="cvc:BKX93_02030"/>
<dbReference type="InterPro" id="IPR011083">
    <property type="entry name" value="Phage_tail_collar_dom"/>
</dbReference>
<dbReference type="EMBL" id="CP017707">
    <property type="protein sequence ID" value="AOZ52678.1"/>
    <property type="molecule type" value="Genomic_DNA"/>
</dbReference>
<organism evidence="2 3">
    <name type="scientific">Chromobacterium vaccinii</name>
    <dbReference type="NCBI Taxonomy" id="1108595"/>
    <lineage>
        <taxon>Bacteria</taxon>
        <taxon>Pseudomonadati</taxon>
        <taxon>Pseudomonadota</taxon>
        <taxon>Betaproteobacteria</taxon>
        <taxon>Neisseriales</taxon>
        <taxon>Chromobacteriaceae</taxon>
        <taxon>Chromobacterium</taxon>
    </lineage>
</organism>
<evidence type="ECO:0000313" key="2">
    <source>
        <dbReference type="EMBL" id="AOZ52678.1"/>
    </source>
</evidence>
<dbReference type="InterPro" id="IPR037053">
    <property type="entry name" value="Phage_tail_collar_dom_sf"/>
</dbReference>
<gene>
    <name evidence="2" type="ORF">BKX93_02030</name>
</gene>
<feature type="domain" description="Phage tail collar" evidence="1">
    <location>
        <begin position="51"/>
        <end position="108"/>
    </location>
</feature>
<dbReference type="SUPFAM" id="SSF88874">
    <property type="entry name" value="Receptor-binding domain of short tail fibre protein gp12"/>
    <property type="match status" value="1"/>
</dbReference>
<reference evidence="2 3" key="1">
    <citation type="submission" date="2016-10" db="EMBL/GenBank/DDBJ databases">
        <title>Chromobacterium muskegensis sp. nov., an insecticidal bacterium isolated from Sphagnum bogs.</title>
        <authorList>
            <person name="Sparks M.E."/>
            <person name="Blackburn M.B."/>
            <person name="Gundersen-Rindal D.E."/>
            <person name="Mitchell A."/>
            <person name="Farrar R."/>
            <person name="Kuhar D."/>
        </authorList>
    </citation>
    <scope>NUCLEOTIDE SEQUENCE [LARGE SCALE GENOMIC DNA]</scope>
    <source>
        <strain evidence="2 3">21-1</strain>
    </source>
</reference>
<dbReference type="Pfam" id="PF07484">
    <property type="entry name" value="Collar"/>
    <property type="match status" value="1"/>
</dbReference>
<dbReference type="Proteomes" id="UP000178776">
    <property type="component" value="Chromosome"/>
</dbReference>
<dbReference type="Gene3D" id="3.90.1340.10">
    <property type="entry name" value="Phage tail collar domain"/>
    <property type="match status" value="1"/>
</dbReference>
<sequence>MNGGDVPGHDWSKITSGRPTTLAGYGITDGVTVTQMASAVTNAVTSAAPPGVVANFAMPNPPNGWLMANGSAVSRAAYAALFAAIGTTYGAGDGSTTFNLPDLRGEFVRGWDGGRGVDAGRSIGTLQYDAFQGHRHNVNQVWTTGAGITFPSPGVNSAWQATIDATDGTVAGVSGAPRVASETRPRNVALLACIKF</sequence>
<proteinExistence type="predicted"/>
<accession>A0A1D9LMZ6</accession>
<protein>
    <recommendedName>
        <fullName evidence="1">Phage tail collar domain-containing protein</fullName>
    </recommendedName>
</protein>
<dbReference type="STRING" id="1108595.BKX93_02030"/>
<dbReference type="AlphaFoldDB" id="A0A1D9LMZ6"/>